<dbReference type="GO" id="GO:0004930">
    <property type="term" value="F:G protein-coupled receptor activity"/>
    <property type="evidence" value="ECO:0007669"/>
    <property type="project" value="UniProtKB-KW"/>
</dbReference>
<dbReference type="GO" id="GO:0005886">
    <property type="term" value="C:plasma membrane"/>
    <property type="evidence" value="ECO:0007669"/>
    <property type="project" value="TreeGrafter"/>
</dbReference>
<dbReference type="InterPro" id="IPR000276">
    <property type="entry name" value="GPCR_Rhodpsn"/>
</dbReference>
<feature type="transmembrane region" description="Helical" evidence="9">
    <location>
        <begin position="221"/>
        <end position="246"/>
    </location>
</feature>
<dbReference type="Ensembl" id="ENSPCET00000017282.1">
    <property type="protein sequence ID" value="ENSPCEP00000016694.1"/>
    <property type="gene ID" value="ENSPCEG00000013125.1"/>
</dbReference>
<evidence type="ECO:0000256" key="7">
    <source>
        <dbReference type="ARBA" id="ARBA00023224"/>
    </source>
</evidence>
<dbReference type="PANTHER" id="PTHR46048">
    <property type="entry name" value="HYDROXYCARBOXYLIC ACID RECEPTOR 2"/>
    <property type="match status" value="1"/>
</dbReference>
<evidence type="ECO:0000256" key="6">
    <source>
        <dbReference type="ARBA" id="ARBA00023170"/>
    </source>
</evidence>
<dbReference type="SUPFAM" id="SSF81321">
    <property type="entry name" value="Family A G protein-coupled receptor-like"/>
    <property type="match status" value="1"/>
</dbReference>
<evidence type="ECO:0000256" key="8">
    <source>
        <dbReference type="RuleBase" id="RU000688"/>
    </source>
</evidence>
<feature type="transmembrane region" description="Helical" evidence="9">
    <location>
        <begin position="129"/>
        <end position="149"/>
    </location>
</feature>
<evidence type="ECO:0000256" key="9">
    <source>
        <dbReference type="SAM" id="Phobius"/>
    </source>
</evidence>
<sequence>MSNMTNDGIATLSVILPPILGVEIVIGLIGNGIALGIFCSYRNHWTSSTLYLLNLIIADFLLITNLPFRVHYYLKNEVWIFTKTFCHINLFMLAMNRTASIIFLTAIAMDRYFKVVHPHHQLSKISISCAAKVAIGLWLTVILMNSHVFTLEHSQNKNNSCQSYNRHFEPRAAATWHTMLFFLEFVLSSGIIIFCICNIILKLKQRKLDQRNKVKRSVKVLVVIVLMFTICFLPSIFMAIAGLITIKISSKHTRTIELLLHGSFAFTYLNSALDPVLYCFSSQVFLNRCKKVLCQAGWFQTFVTEGPNESLSRYSEQRMKTHQPSTVRN</sequence>
<evidence type="ECO:0000256" key="4">
    <source>
        <dbReference type="ARBA" id="ARBA00023040"/>
    </source>
</evidence>
<keyword evidence="6 8" id="KW-0675">Receptor</keyword>
<reference evidence="11" key="2">
    <citation type="submission" date="2025-09" db="UniProtKB">
        <authorList>
            <consortium name="Ensembl"/>
        </authorList>
    </citation>
    <scope>IDENTIFICATION</scope>
</reference>
<reference evidence="11" key="1">
    <citation type="submission" date="2025-08" db="UniProtKB">
        <authorList>
            <consortium name="Ensembl"/>
        </authorList>
    </citation>
    <scope>IDENTIFICATION</scope>
</reference>
<feature type="transmembrane region" description="Helical" evidence="9">
    <location>
        <begin position="50"/>
        <end position="68"/>
    </location>
</feature>
<evidence type="ECO:0000256" key="5">
    <source>
        <dbReference type="ARBA" id="ARBA00023136"/>
    </source>
</evidence>
<feature type="transmembrane region" description="Helical" evidence="9">
    <location>
        <begin position="179"/>
        <end position="201"/>
    </location>
</feature>
<evidence type="ECO:0000313" key="12">
    <source>
        <dbReference type="Proteomes" id="UP000694393"/>
    </source>
</evidence>
<organism evidence="11 12">
    <name type="scientific">Pelusios castaneus</name>
    <name type="common">West African mud turtle</name>
    <dbReference type="NCBI Taxonomy" id="367368"/>
    <lineage>
        <taxon>Eukaryota</taxon>
        <taxon>Metazoa</taxon>
        <taxon>Chordata</taxon>
        <taxon>Craniata</taxon>
        <taxon>Vertebrata</taxon>
        <taxon>Euteleostomi</taxon>
        <taxon>Archelosauria</taxon>
        <taxon>Testudinata</taxon>
        <taxon>Testudines</taxon>
        <taxon>Pleurodira</taxon>
        <taxon>Pelomedusidae</taxon>
        <taxon>Pelusios</taxon>
    </lineage>
</organism>
<evidence type="ECO:0000313" key="11">
    <source>
        <dbReference type="Ensembl" id="ENSPCEP00000016694.1"/>
    </source>
</evidence>
<feature type="transmembrane region" description="Helical" evidence="9">
    <location>
        <begin position="88"/>
        <end position="108"/>
    </location>
</feature>
<feature type="transmembrane region" description="Helical" evidence="9">
    <location>
        <begin position="12"/>
        <end position="38"/>
    </location>
</feature>
<dbReference type="InterPro" id="IPR051893">
    <property type="entry name" value="HCARs"/>
</dbReference>
<proteinExistence type="inferred from homology"/>
<dbReference type="PROSITE" id="PS00237">
    <property type="entry name" value="G_PROTEIN_RECEP_F1_1"/>
    <property type="match status" value="1"/>
</dbReference>
<dbReference type="AlphaFoldDB" id="A0A8C8SAC1"/>
<dbReference type="PRINTS" id="PR00237">
    <property type="entry name" value="GPCRRHODOPSN"/>
</dbReference>
<evidence type="ECO:0000259" key="10">
    <source>
        <dbReference type="PROSITE" id="PS50262"/>
    </source>
</evidence>
<keyword evidence="2 8" id="KW-0812">Transmembrane</keyword>
<dbReference type="Pfam" id="PF00001">
    <property type="entry name" value="7tm_1"/>
    <property type="match status" value="1"/>
</dbReference>
<keyword evidence="12" id="KW-1185">Reference proteome</keyword>
<feature type="transmembrane region" description="Helical" evidence="9">
    <location>
        <begin position="258"/>
        <end position="280"/>
    </location>
</feature>
<dbReference type="PANTHER" id="PTHR46048:SF1">
    <property type="entry name" value="OXOEICOSANOID RECEPTOR 1"/>
    <property type="match status" value="1"/>
</dbReference>
<protein>
    <submittedName>
        <fullName evidence="11">Oxoeicosanoid receptor 1</fullName>
    </submittedName>
</protein>
<name>A0A8C8SAC1_9SAUR</name>
<feature type="domain" description="G-protein coupled receptors family 1 profile" evidence="10">
    <location>
        <begin position="30"/>
        <end position="278"/>
    </location>
</feature>
<dbReference type="InterPro" id="IPR017452">
    <property type="entry name" value="GPCR_Rhodpsn_7TM"/>
</dbReference>
<comment type="subcellular location">
    <subcellularLocation>
        <location evidence="1">Membrane</location>
        <topology evidence="1">Multi-pass membrane protein</topology>
    </subcellularLocation>
</comment>
<keyword evidence="7 8" id="KW-0807">Transducer</keyword>
<evidence type="ECO:0000256" key="2">
    <source>
        <dbReference type="ARBA" id="ARBA00022692"/>
    </source>
</evidence>
<keyword evidence="3 9" id="KW-1133">Transmembrane helix</keyword>
<accession>A0A8C8SAC1</accession>
<evidence type="ECO:0000256" key="1">
    <source>
        <dbReference type="ARBA" id="ARBA00004141"/>
    </source>
</evidence>
<keyword evidence="5 9" id="KW-0472">Membrane</keyword>
<dbReference type="Gene3D" id="1.20.1070.10">
    <property type="entry name" value="Rhodopsin 7-helix transmembrane proteins"/>
    <property type="match status" value="1"/>
</dbReference>
<comment type="similarity">
    <text evidence="8">Belongs to the G-protein coupled receptor 1 family.</text>
</comment>
<dbReference type="Proteomes" id="UP000694393">
    <property type="component" value="Unplaced"/>
</dbReference>
<keyword evidence="4 8" id="KW-0297">G-protein coupled receptor</keyword>
<dbReference type="PROSITE" id="PS50262">
    <property type="entry name" value="G_PROTEIN_RECEP_F1_2"/>
    <property type="match status" value="1"/>
</dbReference>
<evidence type="ECO:0000256" key="3">
    <source>
        <dbReference type="ARBA" id="ARBA00022989"/>
    </source>
</evidence>